<dbReference type="PANTHER" id="PTHR24114">
    <property type="entry name" value="LEUCINE RICH REPEAT FAMILY PROTEIN"/>
    <property type="match status" value="1"/>
</dbReference>
<evidence type="ECO:0000313" key="1">
    <source>
        <dbReference type="EMBL" id="PNW82461.1"/>
    </source>
</evidence>
<dbReference type="OrthoDB" id="536515at2759"/>
<dbReference type="KEGG" id="cre:CHLRE_06g279976v5"/>
<dbReference type="GeneID" id="66053752"/>
<organism evidence="1 2">
    <name type="scientific">Chlamydomonas reinhardtii</name>
    <name type="common">Chlamydomonas smithii</name>
    <dbReference type="NCBI Taxonomy" id="3055"/>
    <lineage>
        <taxon>Eukaryota</taxon>
        <taxon>Viridiplantae</taxon>
        <taxon>Chlorophyta</taxon>
        <taxon>core chlorophytes</taxon>
        <taxon>Chlorophyceae</taxon>
        <taxon>CS clade</taxon>
        <taxon>Chlamydomonadales</taxon>
        <taxon>Chlamydomonadaceae</taxon>
        <taxon>Chlamydomonas</taxon>
    </lineage>
</organism>
<dbReference type="AlphaFoldDB" id="A0A2K3DPJ5"/>
<dbReference type="EMBL" id="CM008967">
    <property type="protein sequence ID" value="PNW82461.1"/>
    <property type="molecule type" value="Genomic_DNA"/>
</dbReference>
<protein>
    <submittedName>
        <fullName evidence="1">Uncharacterized protein</fullName>
    </submittedName>
</protein>
<dbReference type="Proteomes" id="UP000006906">
    <property type="component" value="Chromosome 6"/>
</dbReference>
<name>A0A2K3DPJ5_CHLRE</name>
<gene>
    <name evidence="1" type="ORF">CHLRE_06g279976v5</name>
</gene>
<proteinExistence type="predicted"/>
<dbReference type="InterPro" id="IPR052394">
    <property type="entry name" value="LRR-containing"/>
</dbReference>
<dbReference type="RefSeq" id="XP_042923946.1">
    <property type="nucleotide sequence ID" value="XM_043063240.1"/>
</dbReference>
<keyword evidence="2" id="KW-1185">Reference proteome</keyword>
<evidence type="ECO:0000313" key="2">
    <source>
        <dbReference type="Proteomes" id="UP000006906"/>
    </source>
</evidence>
<dbReference type="PANTHER" id="PTHR24114:SF2">
    <property type="entry name" value="F-BOX DOMAIN-CONTAINING PROTEIN-RELATED"/>
    <property type="match status" value="1"/>
</dbReference>
<accession>A0A2K3DPJ5</accession>
<dbReference type="InParanoid" id="A0A2K3DPJ5"/>
<reference evidence="1 2" key="1">
    <citation type="journal article" date="2007" name="Science">
        <title>The Chlamydomonas genome reveals the evolution of key animal and plant functions.</title>
        <authorList>
            <person name="Merchant S.S."/>
            <person name="Prochnik S.E."/>
            <person name="Vallon O."/>
            <person name="Harris E.H."/>
            <person name="Karpowicz S.J."/>
            <person name="Witman G.B."/>
            <person name="Terry A."/>
            <person name="Salamov A."/>
            <person name="Fritz-Laylin L.K."/>
            <person name="Marechal-Drouard L."/>
            <person name="Marshall W.F."/>
            <person name="Qu L.H."/>
            <person name="Nelson D.R."/>
            <person name="Sanderfoot A.A."/>
            <person name="Spalding M.H."/>
            <person name="Kapitonov V.V."/>
            <person name="Ren Q."/>
            <person name="Ferris P."/>
            <person name="Lindquist E."/>
            <person name="Shapiro H."/>
            <person name="Lucas S.M."/>
            <person name="Grimwood J."/>
            <person name="Schmutz J."/>
            <person name="Cardol P."/>
            <person name="Cerutti H."/>
            <person name="Chanfreau G."/>
            <person name="Chen C.L."/>
            <person name="Cognat V."/>
            <person name="Croft M.T."/>
            <person name="Dent R."/>
            <person name="Dutcher S."/>
            <person name="Fernandez E."/>
            <person name="Fukuzawa H."/>
            <person name="Gonzalez-Ballester D."/>
            <person name="Gonzalez-Halphen D."/>
            <person name="Hallmann A."/>
            <person name="Hanikenne M."/>
            <person name="Hippler M."/>
            <person name="Inwood W."/>
            <person name="Jabbari K."/>
            <person name="Kalanon M."/>
            <person name="Kuras R."/>
            <person name="Lefebvre P.A."/>
            <person name="Lemaire S.D."/>
            <person name="Lobanov A.V."/>
            <person name="Lohr M."/>
            <person name="Manuell A."/>
            <person name="Meier I."/>
            <person name="Mets L."/>
            <person name="Mittag M."/>
            <person name="Mittelmeier T."/>
            <person name="Moroney J.V."/>
            <person name="Moseley J."/>
            <person name="Napoli C."/>
            <person name="Nedelcu A.M."/>
            <person name="Niyogi K."/>
            <person name="Novoselov S.V."/>
            <person name="Paulsen I.T."/>
            <person name="Pazour G."/>
            <person name="Purton S."/>
            <person name="Ral J.P."/>
            <person name="Riano-Pachon D.M."/>
            <person name="Riekhof W."/>
            <person name="Rymarquis L."/>
            <person name="Schroda M."/>
            <person name="Stern D."/>
            <person name="Umen J."/>
            <person name="Willows R."/>
            <person name="Wilson N."/>
            <person name="Zimmer S.L."/>
            <person name="Allmer J."/>
            <person name="Balk J."/>
            <person name="Bisova K."/>
            <person name="Chen C.J."/>
            <person name="Elias M."/>
            <person name="Gendler K."/>
            <person name="Hauser C."/>
            <person name="Lamb M.R."/>
            <person name="Ledford H."/>
            <person name="Long J.C."/>
            <person name="Minagawa J."/>
            <person name="Page M.D."/>
            <person name="Pan J."/>
            <person name="Pootakham W."/>
            <person name="Roje S."/>
            <person name="Rose A."/>
            <person name="Stahlberg E."/>
            <person name="Terauchi A.M."/>
            <person name="Yang P."/>
            <person name="Ball S."/>
            <person name="Bowler C."/>
            <person name="Dieckmann C.L."/>
            <person name="Gladyshev V.N."/>
            <person name="Green P."/>
            <person name="Jorgensen R."/>
            <person name="Mayfield S."/>
            <person name="Mueller-Roeber B."/>
            <person name="Rajamani S."/>
            <person name="Sayre R.T."/>
            <person name="Brokstein P."/>
            <person name="Dubchak I."/>
            <person name="Goodstein D."/>
            <person name="Hornick L."/>
            <person name="Huang Y.W."/>
            <person name="Jhaveri J."/>
            <person name="Luo Y."/>
            <person name="Martinez D."/>
            <person name="Ngau W.C."/>
            <person name="Otillar B."/>
            <person name="Poliakov A."/>
            <person name="Porter A."/>
            <person name="Szajkowski L."/>
            <person name="Werner G."/>
            <person name="Zhou K."/>
            <person name="Grigoriev I.V."/>
            <person name="Rokhsar D.S."/>
            <person name="Grossman A.R."/>
        </authorList>
    </citation>
    <scope>NUCLEOTIDE SEQUENCE [LARGE SCALE GENOMIC DNA]</scope>
    <source>
        <strain evidence="2">CC-503</strain>
    </source>
</reference>
<sequence length="174" mass="19527">MIPMLPLHERAVHIFFLRRLAQERVPGLSKGETYGDLLTAEVVRLYIRPATAQVKTCYAEALVTGQVPPKHLFPWCTSATVVDLDGVSQQAFGSTVYFSSHAWNCRFSALVGLLDQHYSSLSGSKCGARFLPVYYWLDIFAVTQHFEGNFKDHPDADFRGVIRTAKSVLFTMIP</sequence>
<dbReference type="Gramene" id="PNW82461">
    <property type="protein sequence ID" value="PNW82461"/>
    <property type="gene ID" value="CHLRE_06g279976v5"/>
</dbReference>